<dbReference type="InterPro" id="IPR050240">
    <property type="entry name" value="DNA_pol_type-B"/>
</dbReference>
<feature type="domain" description="DOD-type homing endonuclease" evidence="10">
    <location>
        <begin position="1058"/>
        <end position="1211"/>
    </location>
</feature>
<dbReference type="PROSITE" id="PS50819">
    <property type="entry name" value="INTEIN_ENDONUCLEASE"/>
    <property type="match status" value="1"/>
</dbReference>
<evidence type="ECO:0000256" key="2">
    <source>
        <dbReference type="ARBA" id="ARBA00012417"/>
    </source>
</evidence>
<comment type="similarity">
    <text evidence="1">Belongs to the DNA polymerase type-B family.</text>
</comment>
<dbReference type="PANTHER" id="PTHR10322">
    <property type="entry name" value="DNA POLYMERASE CATALYTIC SUBUNIT"/>
    <property type="match status" value="1"/>
</dbReference>
<evidence type="ECO:0000256" key="4">
    <source>
        <dbReference type="ARBA" id="ARBA00022679"/>
    </source>
</evidence>
<dbReference type="GO" id="GO:0000166">
    <property type="term" value="F:nucleotide binding"/>
    <property type="evidence" value="ECO:0007669"/>
    <property type="project" value="InterPro"/>
</dbReference>
<keyword evidence="7" id="KW-0238">DNA-binding</keyword>
<dbReference type="Gene3D" id="1.10.287.690">
    <property type="entry name" value="Helix hairpin bin"/>
    <property type="match status" value="1"/>
</dbReference>
<proteinExistence type="inferred from homology"/>
<dbReference type="InterPro" id="IPR006134">
    <property type="entry name" value="DNA-dir_DNA_pol_B_multi_dom"/>
</dbReference>
<dbReference type="InterPro" id="IPR004042">
    <property type="entry name" value="Intein_endonuc_central"/>
</dbReference>
<dbReference type="InterPro" id="IPR036397">
    <property type="entry name" value="RNaseH_sf"/>
</dbReference>
<dbReference type="GO" id="GO:0004519">
    <property type="term" value="F:endonuclease activity"/>
    <property type="evidence" value="ECO:0007669"/>
    <property type="project" value="InterPro"/>
</dbReference>
<evidence type="ECO:0000256" key="6">
    <source>
        <dbReference type="ARBA" id="ARBA00022932"/>
    </source>
</evidence>
<evidence type="ECO:0000256" key="9">
    <source>
        <dbReference type="SAM" id="MobiDB-lite"/>
    </source>
</evidence>
<dbReference type="Gene3D" id="3.30.420.10">
    <property type="entry name" value="Ribonuclease H-like superfamily/Ribonuclease H"/>
    <property type="match status" value="1"/>
</dbReference>
<keyword evidence="6" id="KW-0239">DNA-directed DNA polymerase</keyword>
<name>A0A6C0BF04_9ZZZZ</name>
<dbReference type="InterPro" id="IPR006133">
    <property type="entry name" value="DNA-dir_DNA_pol_B_exonuc"/>
</dbReference>
<dbReference type="InterPro" id="IPR042087">
    <property type="entry name" value="DNA_pol_B_thumb"/>
</dbReference>
<dbReference type="InterPro" id="IPR023211">
    <property type="entry name" value="DNA_pol_palm_dom_sf"/>
</dbReference>
<feature type="region of interest" description="Disordered" evidence="9">
    <location>
        <begin position="1573"/>
        <end position="1610"/>
    </location>
</feature>
<dbReference type="Pfam" id="PF00136">
    <property type="entry name" value="DNA_pol_B"/>
    <property type="match status" value="3"/>
</dbReference>
<dbReference type="Gene3D" id="3.30.342.10">
    <property type="entry name" value="DNA Polymerase, chain B, domain 1"/>
    <property type="match status" value="1"/>
</dbReference>
<organism evidence="11">
    <name type="scientific">viral metagenome</name>
    <dbReference type="NCBI Taxonomy" id="1070528"/>
    <lineage>
        <taxon>unclassified sequences</taxon>
        <taxon>metagenomes</taxon>
        <taxon>organismal metagenomes</taxon>
    </lineage>
</organism>
<dbReference type="Gene3D" id="3.90.1600.10">
    <property type="entry name" value="Palm domain of DNA polymerase"/>
    <property type="match status" value="2"/>
</dbReference>
<dbReference type="GO" id="GO:0003677">
    <property type="term" value="F:DNA binding"/>
    <property type="evidence" value="ECO:0007669"/>
    <property type="project" value="UniProtKB-KW"/>
</dbReference>
<dbReference type="SUPFAM" id="SSF56672">
    <property type="entry name" value="DNA/RNA polymerases"/>
    <property type="match status" value="1"/>
</dbReference>
<dbReference type="Gene3D" id="2.170.16.10">
    <property type="entry name" value="Hedgehog/Intein (Hint) domain"/>
    <property type="match status" value="1"/>
</dbReference>
<dbReference type="EC" id="2.7.7.7" evidence="2"/>
<accession>A0A6C0BF04</accession>
<evidence type="ECO:0000256" key="7">
    <source>
        <dbReference type="ARBA" id="ARBA00023125"/>
    </source>
</evidence>
<dbReference type="GO" id="GO:0043625">
    <property type="term" value="C:delta DNA polymerase complex"/>
    <property type="evidence" value="ECO:0007669"/>
    <property type="project" value="TreeGrafter"/>
</dbReference>
<dbReference type="GO" id="GO:0008296">
    <property type="term" value="F:3'-5'-DNA exonuclease activity"/>
    <property type="evidence" value="ECO:0007669"/>
    <property type="project" value="TreeGrafter"/>
</dbReference>
<sequence>MRNQKINWDCSQDLIFQISNWYTCDEEYGVDFDDDFDDGPQSDPSKYLVKIFGTTQNGESVAVNLLNFTPYFYIRVDHQFNARFIQNMREYIVSKLPWNLKNSLISIKMFEKKDFWGFTNFKNFTFLRFTFKSLKGFRAGIRIMNNDVKIMGVHNNAVKYKLYESNIEPFLRLMHIKELEPSGWCTIPGNKHNVNRDTLKTTCQIDVECDWKHIKHYENEKIAPFVVASFDLECTSSHGDFPVAKKDYKKVANELYNLFKDNKEQDIDEIKRLIQDELVAIFTPGGGKFMSRVFPKTTVNVENIQKIVVKIIDDIFNTLCGKIVYKSKQEDDKPVAKEYIVKVLCNKFNSVFPQLEGDSIIQIGTTVHKYGDKHCSYKNIVTFGTCDQIDGVDVIPCATEEELLLKWRDVILALDPDIMIGYNIFGFDMAYLYDRACELGIERQFTKLGRFVGKSCEFKEKMLSSSALGDNILKFIDMDGRVLIDIMKVVQRDHKLDSFKLDNVANHFIGLNKHDVHPSDIFRLQKGNSSDRKIIAEYCIQDCELCNLLTMKLEILANNIGMSNVCSVPLSYIFMRGQGIKIFSLVAKECKNEDFLIPSMQKPFNAPVEQDDDDGYEGAIVLEPKTGIYIDEPICVLDYASLYPSSMISENLSHDCIVTDPKYDNLPDVEYLNISYDVYEGAGDKKHKVGERVCRFVQLPNNEKGIIPRILIKLLRKRKETRKKCEWQTVTCSDGRTFKGLVNQTADTTSISCHDGNKVELNNSEIRSIDDTYDDFQKAVLDGLQLAYKVTANSLYGQIGARTSPIYLKDIAACTTATGRKMILLAKDFIEKNNDAEIVYGDSVTGDTPLILRFPDGHIDIQTIETVNNNWIPYTNFKPFDSDRYSKEQSFLNAEIWTNGKWAKINRVIRHKTCKRLYRINTFEGCVDVTEDHSLLDSNCNQIKPTECHEGITQLLHSFPDIFPEMSIPVNEYGSSYNHESCIVQKCKTRKNVYNETMFYKANYRKRSNTYAMTNECKLCIKHKKCKIQGKLFDGVINKKILNYHVPCYNVSKYEAWVWGLFFGDGSCGIYKYQNKIKYSWAINNSNLQYLDKAFKYLQAKEPSNVVKFKVLDTLDSSGVYKLVPTGSIKYMVEKYREMFYDKDGYKKVPIQILNAPYDVRLWFMKGYLTADGTKDTETRNNGIKAGKWAFACKGKIGAQGLFYLMKSVGWKNIRVNIHHGKDNVYWICNITDTNHVSKHANTVMHKIQLKDTDINDNTYVYDIETSEGVFHGGVGSIILKNTDSLFVKFYTKDELGNRIKGKDAIPRVRELGIKNSKAISKILKPPHDLEWEKIFYPFILLSKKRYVANKYEWDDHKYKQNSMGIVLKRRDNANIVKKIYGGIIDTILNEQNIEKSIDFLSTSLNDLVSGKYHIDDLVITKSLKADYKDPGRIAHKMLADRMKERDPGNAPNVNDRIPFVYIETPPPEKKGTKVLQGERIETPDFINANNLKPDYEFYITNQIMNPVLQVYALVLDQLKGYDKSENYWPEMEAKVLEAKGGDVKKMQARVQDLREHVVKELLFDPVLNVLKAKRTPPKPPKEKAPPKPRQPRAKKTVEVLPPLQDGEPPVVILTKQKEDTDVVKPKRSLRKVQI</sequence>
<dbReference type="Gene3D" id="1.10.132.60">
    <property type="entry name" value="DNA polymerase family B, C-terminal domain"/>
    <property type="match status" value="1"/>
</dbReference>
<evidence type="ECO:0000259" key="10">
    <source>
        <dbReference type="PROSITE" id="PS50819"/>
    </source>
</evidence>
<dbReference type="PANTHER" id="PTHR10322:SF23">
    <property type="entry name" value="DNA POLYMERASE DELTA CATALYTIC SUBUNIT"/>
    <property type="match status" value="1"/>
</dbReference>
<keyword evidence="5" id="KW-0548">Nucleotidyltransferase</keyword>
<evidence type="ECO:0000313" key="11">
    <source>
        <dbReference type="EMBL" id="QHS90640.1"/>
    </source>
</evidence>
<dbReference type="GO" id="GO:0006287">
    <property type="term" value="P:base-excision repair, gap-filling"/>
    <property type="evidence" value="ECO:0007669"/>
    <property type="project" value="TreeGrafter"/>
</dbReference>
<dbReference type="Pfam" id="PF03104">
    <property type="entry name" value="DNA_pol_B_exo1"/>
    <property type="match status" value="2"/>
</dbReference>
<dbReference type="Gene3D" id="3.10.28.10">
    <property type="entry name" value="Homing endonucleases"/>
    <property type="match status" value="1"/>
</dbReference>
<keyword evidence="4" id="KW-0808">Transferase</keyword>
<reference evidence="11" key="1">
    <citation type="journal article" date="2020" name="Nature">
        <title>Giant virus diversity and host interactions through global metagenomics.</title>
        <authorList>
            <person name="Schulz F."/>
            <person name="Roux S."/>
            <person name="Paez-Espino D."/>
            <person name="Jungbluth S."/>
            <person name="Walsh D.A."/>
            <person name="Denef V.J."/>
            <person name="McMahon K.D."/>
            <person name="Konstantinidis K.T."/>
            <person name="Eloe-Fadrosh E.A."/>
            <person name="Kyrpides N.C."/>
            <person name="Woyke T."/>
        </authorList>
    </citation>
    <scope>NUCLEOTIDE SEQUENCE</scope>
    <source>
        <strain evidence="11">GVMAG-M-3300010354-11</strain>
    </source>
</reference>
<comment type="catalytic activity">
    <reaction evidence="8">
        <text>DNA(n) + a 2'-deoxyribonucleoside 5'-triphosphate = DNA(n+1) + diphosphate</text>
        <dbReference type="Rhea" id="RHEA:22508"/>
        <dbReference type="Rhea" id="RHEA-COMP:17339"/>
        <dbReference type="Rhea" id="RHEA-COMP:17340"/>
        <dbReference type="ChEBI" id="CHEBI:33019"/>
        <dbReference type="ChEBI" id="CHEBI:61560"/>
        <dbReference type="ChEBI" id="CHEBI:173112"/>
        <dbReference type="EC" id="2.7.7.7"/>
    </reaction>
</comment>
<dbReference type="InterPro" id="IPR027434">
    <property type="entry name" value="Homing_endonucl"/>
</dbReference>
<dbReference type="InterPro" id="IPR043502">
    <property type="entry name" value="DNA/RNA_pol_sf"/>
</dbReference>
<dbReference type="GO" id="GO:0003887">
    <property type="term" value="F:DNA-directed DNA polymerase activity"/>
    <property type="evidence" value="ECO:0007669"/>
    <property type="project" value="UniProtKB-KW"/>
</dbReference>
<dbReference type="EMBL" id="MN739142">
    <property type="protein sequence ID" value="QHS90640.1"/>
    <property type="molecule type" value="Genomic_DNA"/>
</dbReference>
<dbReference type="InterPro" id="IPR006172">
    <property type="entry name" value="DNA-dir_DNA_pol_B"/>
</dbReference>
<dbReference type="SMART" id="SM00486">
    <property type="entry name" value="POLBc"/>
    <property type="match status" value="1"/>
</dbReference>
<dbReference type="GO" id="GO:0045004">
    <property type="term" value="P:DNA replication proofreading"/>
    <property type="evidence" value="ECO:0007669"/>
    <property type="project" value="TreeGrafter"/>
</dbReference>
<dbReference type="InterPro" id="IPR012337">
    <property type="entry name" value="RNaseH-like_sf"/>
</dbReference>
<dbReference type="PRINTS" id="PR00106">
    <property type="entry name" value="DNAPOLB"/>
</dbReference>
<evidence type="ECO:0000256" key="1">
    <source>
        <dbReference type="ARBA" id="ARBA00005755"/>
    </source>
</evidence>
<evidence type="ECO:0000256" key="8">
    <source>
        <dbReference type="ARBA" id="ARBA00049244"/>
    </source>
</evidence>
<evidence type="ECO:0000256" key="3">
    <source>
        <dbReference type="ARBA" id="ARBA00015749"/>
    </source>
</evidence>
<dbReference type="GO" id="GO:0006297">
    <property type="term" value="P:nucleotide-excision repair, DNA gap filling"/>
    <property type="evidence" value="ECO:0007669"/>
    <property type="project" value="TreeGrafter"/>
</dbReference>
<dbReference type="SUPFAM" id="SSF55608">
    <property type="entry name" value="Homing endonucleases"/>
    <property type="match status" value="1"/>
</dbReference>
<dbReference type="SUPFAM" id="SSF53098">
    <property type="entry name" value="Ribonuclease H-like"/>
    <property type="match status" value="1"/>
</dbReference>
<protein>
    <recommendedName>
        <fullName evidence="3">DNA polymerase</fullName>
        <ecNumber evidence="2">2.7.7.7</ecNumber>
    </recommendedName>
</protein>
<evidence type="ECO:0000256" key="5">
    <source>
        <dbReference type="ARBA" id="ARBA00022695"/>
    </source>
</evidence>